<feature type="transmembrane region" description="Helical" evidence="2">
    <location>
        <begin position="90"/>
        <end position="114"/>
    </location>
</feature>
<feature type="transmembrane region" description="Helical" evidence="2">
    <location>
        <begin position="28"/>
        <end position="48"/>
    </location>
</feature>
<comment type="caution">
    <text evidence="3">The sequence shown here is derived from an EMBL/GenBank/DDBJ whole genome shotgun (WGS) entry which is preliminary data.</text>
</comment>
<protein>
    <submittedName>
        <fullName evidence="3">DUF1753-domain-containing protein</fullName>
    </submittedName>
</protein>
<keyword evidence="2" id="KW-1133">Transmembrane helix</keyword>
<dbReference type="PANTHER" id="PTHR28077">
    <property type="entry name" value="INOSITOL PHOSPHORYLCERAMIDE SYNTHASE REGULATORY SUBUNIT KEI1"/>
    <property type="match status" value="1"/>
</dbReference>
<dbReference type="GO" id="GO:0006673">
    <property type="term" value="P:inositol phosphoceramide metabolic process"/>
    <property type="evidence" value="ECO:0007669"/>
    <property type="project" value="InterPro"/>
</dbReference>
<dbReference type="EMBL" id="VXIT01000011">
    <property type="protein sequence ID" value="KAA6409287.1"/>
    <property type="molecule type" value="Genomic_DNA"/>
</dbReference>
<dbReference type="GO" id="GO:0070916">
    <property type="term" value="C:inositol phosphoceramide synthase complex"/>
    <property type="evidence" value="ECO:0007669"/>
    <property type="project" value="TreeGrafter"/>
</dbReference>
<feature type="compositionally biased region" description="Basic and acidic residues" evidence="1">
    <location>
        <begin position="301"/>
        <end position="314"/>
    </location>
</feature>
<feature type="transmembrane region" description="Helical" evidence="2">
    <location>
        <begin position="60"/>
        <end position="78"/>
    </location>
</feature>
<evidence type="ECO:0000256" key="1">
    <source>
        <dbReference type="SAM" id="MobiDB-lite"/>
    </source>
</evidence>
<dbReference type="PANTHER" id="PTHR28077:SF1">
    <property type="entry name" value="INOSITOL PHOSPHORYLCERAMIDE SYNTHASE REGULATORY SUBUNIT KEI1"/>
    <property type="match status" value="1"/>
</dbReference>
<evidence type="ECO:0000256" key="2">
    <source>
        <dbReference type="SAM" id="Phobius"/>
    </source>
</evidence>
<feature type="region of interest" description="Disordered" evidence="1">
    <location>
        <begin position="299"/>
        <end position="347"/>
    </location>
</feature>
<name>A0A5M8PIX4_9LECA</name>
<proteinExistence type="predicted"/>
<dbReference type="Pfam" id="PF08552">
    <property type="entry name" value="Kei1"/>
    <property type="match status" value="1"/>
</dbReference>
<dbReference type="InterPro" id="IPR013862">
    <property type="entry name" value="Kei1"/>
</dbReference>
<feature type="transmembrane region" description="Helical" evidence="2">
    <location>
        <begin position="203"/>
        <end position="224"/>
    </location>
</feature>
<evidence type="ECO:0000313" key="3">
    <source>
        <dbReference type="EMBL" id="KAA6409287.1"/>
    </source>
</evidence>
<dbReference type="GO" id="GO:0070917">
    <property type="term" value="F:inositol phosphoceramide synthase regulator activity"/>
    <property type="evidence" value="ECO:0007669"/>
    <property type="project" value="InterPro"/>
</dbReference>
<sequence>MAFLTRWLRLPRPKTFLYLMSLRTGTELITLSLLLNKVSGFYGLLAILTGLHLSPLQLSMYIYSFLALFLVAFLAPHIRSQSPFQCLALAWFYVLDSIINAAYTAVFGITWFLVISQHHSHKAGEAPILGAGGSTIGDTAGFTSPKFNVSAVEVAASPAAGLTSGQDAVAVGIPADGSLGTAPYSGSPSLGHGVLQPESMSSVIVIVALWAVRVYFILIVLSYARFVLRQYIATRANVQLHTGSADGNLAENPFARHMPEGHGWKGRVGRAMVGLGRGYWLGSEEEDAWMMSGSGKFRRLATKEPEAPGVVERERRRRSGTGPPAPPPQLQGQQGQHLRVQELQEVR</sequence>
<gene>
    <name evidence="3" type="ORF">FRX48_06840</name>
</gene>
<reference evidence="3 4" key="1">
    <citation type="submission" date="2019-09" db="EMBL/GenBank/DDBJ databases">
        <title>The hologenome of the rock-dwelling lichen Lasallia pustulata.</title>
        <authorList>
            <person name="Greshake Tzovaras B."/>
            <person name="Segers F."/>
            <person name="Bicker A."/>
            <person name="Dal Grande F."/>
            <person name="Otte J."/>
            <person name="Hankeln T."/>
            <person name="Schmitt I."/>
            <person name="Ebersberger I."/>
        </authorList>
    </citation>
    <scope>NUCLEOTIDE SEQUENCE [LARGE SCALE GENOMIC DNA]</scope>
    <source>
        <strain evidence="3">A1-1</strain>
    </source>
</reference>
<accession>A0A5M8PIX4</accession>
<dbReference type="Proteomes" id="UP000324767">
    <property type="component" value="Unassembled WGS sequence"/>
</dbReference>
<keyword evidence="2" id="KW-0472">Membrane</keyword>
<evidence type="ECO:0000313" key="4">
    <source>
        <dbReference type="Proteomes" id="UP000324767"/>
    </source>
</evidence>
<dbReference type="GO" id="GO:0000139">
    <property type="term" value="C:Golgi membrane"/>
    <property type="evidence" value="ECO:0007669"/>
    <property type="project" value="TreeGrafter"/>
</dbReference>
<organism evidence="3 4">
    <name type="scientific">Lasallia pustulata</name>
    <dbReference type="NCBI Taxonomy" id="136370"/>
    <lineage>
        <taxon>Eukaryota</taxon>
        <taxon>Fungi</taxon>
        <taxon>Dikarya</taxon>
        <taxon>Ascomycota</taxon>
        <taxon>Pezizomycotina</taxon>
        <taxon>Lecanoromycetes</taxon>
        <taxon>OSLEUM clade</taxon>
        <taxon>Umbilicariomycetidae</taxon>
        <taxon>Umbilicariales</taxon>
        <taxon>Umbilicariaceae</taxon>
        <taxon>Lasallia</taxon>
    </lineage>
</organism>
<keyword evidence="2" id="KW-0812">Transmembrane</keyword>
<dbReference type="OrthoDB" id="3338076at2759"/>
<dbReference type="AlphaFoldDB" id="A0A5M8PIX4"/>